<evidence type="ECO:0000313" key="3">
    <source>
        <dbReference type="Proteomes" id="UP001276150"/>
    </source>
</evidence>
<dbReference type="Pfam" id="PF00583">
    <property type="entry name" value="Acetyltransf_1"/>
    <property type="match status" value="1"/>
</dbReference>
<dbReference type="Proteomes" id="UP001276150">
    <property type="component" value="Unassembled WGS sequence"/>
</dbReference>
<organism evidence="2 3">
    <name type="scientific">Deinococcus arenicola</name>
    <dbReference type="NCBI Taxonomy" id="2994950"/>
    <lineage>
        <taxon>Bacteria</taxon>
        <taxon>Thermotogati</taxon>
        <taxon>Deinococcota</taxon>
        <taxon>Deinococci</taxon>
        <taxon>Deinococcales</taxon>
        <taxon>Deinococcaceae</taxon>
        <taxon>Deinococcus</taxon>
    </lineage>
</organism>
<feature type="domain" description="N-acetyltransferase" evidence="1">
    <location>
        <begin position="47"/>
        <end position="141"/>
    </location>
</feature>
<name>A0ABU4DTP7_9DEIO</name>
<keyword evidence="3" id="KW-1185">Reference proteome</keyword>
<evidence type="ECO:0000313" key="2">
    <source>
        <dbReference type="EMBL" id="MDV6375798.1"/>
    </source>
</evidence>
<comment type="caution">
    <text evidence="2">The sequence shown here is derived from an EMBL/GenBank/DDBJ whole genome shotgun (WGS) entry which is preliminary data.</text>
</comment>
<gene>
    <name evidence="2" type="ORF">ORD21_14465</name>
</gene>
<sequence length="146" mass="15638">MSHVRAICAANAALALPALRELPPQSHALADGASFAAHLAATHAEGYRLAGTFEDGRTKAAAATEYRVMDMLAYGPVLYLDDLSTLPDAWGRGHARALLEWLDTEALHLDSGVGAARFTAHRQDLRHGMNITAHHFAKELGTGELT</sequence>
<dbReference type="InterPro" id="IPR000182">
    <property type="entry name" value="GNAT_dom"/>
</dbReference>
<evidence type="ECO:0000259" key="1">
    <source>
        <dbReference type="Pfam" id="PF00583"/>
    </source>
</evidence>
<dbReference type="RefSeq" id="WP_317641148.1">
    <property type="nucleotide sequence ID" value="NZ_JAPMIV010000036.1"/>
</dbReference>
<reference evidence="2 3" key="1">
    <citation type="submission" date="2022-11" db="EMBL/GenBank/DDBJ databases">
        <title>Deinococcus ZS9-10, Low Temperature and Draught-tolerating, UV-resistant Bacteria from Continental Antarctica.</title>
        <authorList>
            <person name="Cheng L."/>
        </authorList>
    </citation>
    <scope>NUCLEOTIDE SEQUENCE [LARGE SCALE GENOMIC DNA]</scope>
    <source>
        <strain evidence="2 3">ZS9-10</strain>
    </source>
</reference>
<dbReference type="Gene3D" id="3.40.630.30">
    <property type="match status" value="1"/>
</dbReference>
<protein>
    <submittedName>
        <fullName evidence="2">GNAT family N-acetyltransferase</fullName>
    </submittedName>
</protein>
<dbReference type="CDD" id="cd04301">
    <property type="entry name" value="NAT_SF"/>
    <property type="match status" value="1"/>
</dbReference>
<dbReference type="SUPFAM" id="SSF55729">
    <property type="entry name" value="Acyl-CoA N-acyltransferases (Nat)"/>
    <property type="match status" value="1"/>
</dbReference>
<accession>A0ABU4DTP7</accession>
<dbReference type="EMBL" id="JAPMIV010000036">
    <property type="protein sequence ID" value="MDV6375798.1"/>
    <property type="molecule type" value="Genomic_DNA"/>
</dbReference>
<proteinExistence type="predicted"/>
<dbReference type="InterPro" id="IPR016181">
    <property type="entry name" value="Acyl_CoA_acyltransferase"/>
</dbReference>